<dbReference type="PANTHER" id="PTHR39517:SF1">
    <property type="entry name" value="LIPID-A-DISACCHARIDE SYNTHASE"/>
    <property type="match status" value="1"/>
</dbReference>
<dbReference type="InterPro" id="IPR019994">
    <property type="entry name" value="Lipid-A-disac_synthase-rel_put"/>
</dbReference>
<gene>
    <name evidence="1" type="ORF">MHY01S_25220</name>
</gene>
<organism evidence="1 2">
    <name type="scientific">Meiothermus hypogaeus NBRC 106114</name>
    <dbReference type="NCBI Taxonomy" id="1227553"/>
    <lineage>
        <taxon>Bacteria</taxon>
        <taxon>Thermotogati</taxon>
        <taxon>Deinococcota</taxon>
        <taxon>Deinococci</taxon>
        <taxon>Thermales</taxon>
        <taxon>Thermaceae</taxon>
        <taxon>Meiothermus</taxon>
    </lineage>
</organism>
<dbReference type="NCBIfam" id="TIGR03492">
    <property type="entry name" value="lipid-A-disaccharide synthase-related protein"/>
    <property type="match status" value="1"/>
</dbReference>
<protein>
    <submittedName>
        <fullName evidence="1">Lipid-A-disaccharide synthase</fullName>
    </submittedName>
</protein>
<sequence length="399" mass="43510">MTDVLIISGGNAEDLIGASLCAYLEGLSLAALPLVGAGKRYEGKVERILGPRTQMPSGGFPFNSLENLIADLKAGFHLEIVRQIRAAQLARDEVRAVAAVGDAYTLAIGVLASDWGRLPLFHLQPQISHYYWGGRSVWERLKQPNQFAAEDYLFYERWMHRFVQAVYVRDKLSEQRAQQLGMHKARFVGSMAMDTLSAPERNLSEVLDGRPVLVLLPGTRGDVRFSLPLMLESAALLPEMQGLVAWAGDFQHVPLPEGWRLEVQDEHTASAVSTQHRVWLLRGAFSAILHVGQVAIGTAGTANEQAAGMGIPVVAFPTPGPQYIYPNALRQSRLLGKALRLVEPSPRAVAEAVRVFLTDEAARAAARREGLERNGPRGALPQIAQEIRQTLALGGAHAG</sequence>
<dbReference type="AlphaFoldDB" id="A0A511R5R7"/>
<reference evidence="1 2" key="1">
    <citation type="submission" date="2019-07" db="EMBL/GenBank/DDBJ databases">
        <title>Whole genome shotgun sequence of Meiothermus hypogaeus NBRC 106114.</title>
        <authorList>
            <person name="Hosoyama A."/>
            <person name="Uohara A."/>
            <person name="Ohji S."/>
            <person name="Ichikawa N."/>
        </authorList>
    </citation>
    <scope>NUCLEOTIDE SEQUENCE [LARGE SCALE GENOMIC DNA]</scope>
    <source>
        <strain evidence="1 2">NBRC 106114</strain>
    </source>
</reference>
<evidence type="ECO:0000313" key="1">
    <source>
        <dbReference type="EMBL" id="GEM84356.1"/>
    </source>
</evidence>
<name>A0A511R5R7_9DEIN</name>
<accession>A0A511R5R7</accession>
<dbReference type="SUPFAM" id="SSF53756">
    <property type="entry name" value="UDP-Glycosyltransferase/glycogen phosphorylase"/>
    <property type="match status" value="1"/>
</dbReference>
<evidence type="ECO:0000313" key="2">
    <source>
        <dbReference type="Proteomes" id="UP000321197"/>
    </source>
</evidence>
<dbReference type="RefSeq" id="WP_119342328.1">
    <property type="nucleotide sequence ID" value="NZ_BJXL01000094.1"/>
</dbReference>
<proteinExistence type="predicted"/>
<dbReference type="OrthoDB" id="29253at2"/>
<comment type="caution">
    <text evidence="1">The sequence shown here is derived from an EMBL/GenBank/DDBJ whole genome shotgun (WGS) entry which is preliminary data.</text>
</comment>
<dbReference type="EMBL" id="BJXL01000094">
    <property type="protein sequence ID" value="GEM84356.1"/>
    <property type="molecule type" value="Genomic_DNA"/>
</dbReference>
<dbReference type="Proteomes" id="UP000321197">
    <property type="component" value="Unassembled WGS sequence"/>
</dbReference>
<dbReference type="PANTHER" id="PTHR39517">
    <property type="entry name" value="SLL0192 PROTEIN"/>
    <property type="match status" value="1"/>
</dbReference>